<evidence type="ECO:0000313" key="3">
    <source>
        <dbReference type="Proteomes" id="UP001528823"/>
    </source>
</evidence>
<gene>
    <name evidence="2" type="ORF">ORQ98_28850</name>
</gene>
<reference evidence="2 3" key="1">
    <citation type="submission" date="2022-11" db="EMBL/GenBank/DDBJ databases">
        <title>Spartinivicinus poritis sp. nov., isolated from scleractinian coral Porites lutea.</title>
        <authorList>
            <person name="Zhang G."/>
            <person name="Cai L."/>
            <person name="Wei Q."/>
        </authorList>
    </citation>
    <scope>NUCLEOTIDE SEQUENCE [LARGE SCALE GENOMIC DNA]</scope>
    <source>
        <strain evidence="2 3">A2-2</strain>
    </source>
</reference>
<evidence type="ECO:0008006" key="4">
    <source>
        <dbReference type="Google" id="ProtNLM"/>
    </source>
</evidence>
<keyword evidence="3" id="KW-1185">Reference proteome</keyword>
<comment type="caution">
    <text evidence="2">The sequence shown here is derived from an EMBL/GenBank/DDBJ whole genome shotgun (WGS) entry which is preliminary data.</text>
</comment>
<feature type="region of interest" description="Disordered" evidence="1">
    <location>
        <begin position="1"/>
        <end position="27"/>
    </location>
</feature>
<organism evidence="2 3">
    <name type="scientific">Spartinivicinus poritis</name>
    <dbReference type="NCBI Taxonomy" id="2994640"/>
    <lineage>
        <taxon>Bacteria</taxon>
        <taxon>Pseudomonadati</taxon>
        <taxon>Pseudomonadota</taxon>
        <taxon>Gammaproteobacteria</taxon>
        <taxon>Oceanospirillales</taxon>
        <taxon>Zooshikellaceae</taxon>
        <taxon>Spartinivicinus</taxon>
    </lineage>
</organism>
<dbReference type="InterPro" id="IPR036086">
    <property type="entry name" value="ParB/Sulfiredoxin_sf"/>
</dbReference>
<name>A0ABT5UID5_9GAMM</name>
<dbReference type="RefSeq" id="WP_274692275.1">
    <property type="nucleotide sequence ID" value="NZ_JAPMOU010000110.1"/>
</dbReference>
<proteinExistence type="predicted"/>
<dbReference type="SUPFAM" id="SSF110849">
    <property type="entry name" value="ParB/Sulfiredoxin"/>
    <property type="match status" value="1"/>
</dbReference>
<dbReference type="EMBL" id="JAPMOU010000110">
    <property type="protein sequence ID" value="MDE1465975.1"/>
    <property type="molecule type" value="Genomic_DNA"/>
</dbReference>
<evidence type="ECO:0000313" key="2">
    <source>
        <dbReference type="EMBL" id="MDE1465975.1"/>
    </source>
</evidence>
<dbReference type="Proteomes" id="UP001528823">
    <property type="component" value="Unassembled WGS sequence"/>
</dbReference>
<sequence length="374" mass="43202">MSGMFRIPSRNPNTENETTEEKFSRDELVNKSQELRRDAGPTRMDMIHHNLSNVRTLSFTPQQLKSWLKVGTGNSLIQKKKGDIVFPPFDSIEHNLKLDKFSFKKAKSDYEEICALAKTIYLDGISVLPPIKLLDDNSGVYKVIYGQRRFIAAYILEEHLIYAEIEKSTEIYNSPFEVAKIQFKENAGQSDMSLADKLSFVELVNTEYTKKYGKPATVLDLEKETGLSNQNARSFHRLLHSCELVKKLVHKHVITSLKPAVKLHQELKKNPAKVRNELLEKFSEFKDELKECSYFESDEVVQIKNNKRDYGKRTLKMGTTKNSELIKDVLKRYSKSKEFAQLKVVIQDLDWSDFEQIENAWNSFLEIGNTVFGE</sequence>
<protein>
    <recommendedName>
        <fullName evidence="4">ParB/Sulfiredoxin domain-containing protein</fullName>
    </recommendedName>
</protein>
<evidence type="ECO:0000256" key="1">
    <source>
        <dbReference type="SAM" id="MobiDB-lite"/>
    </source>
</evidence>
<accession>A0ABT5UID5</accession>